<sequence>MIVAEKKSAPRRAERSRAELGGRCSVVGDGIASDGLPKAPTGAPTSTETEEKPTKTRVTEEENSRQCERRIIVQIYLKVAEFSRKPLEEKKRKAQPASQQQF</sequence>
<accession>A0ABU7CA10</accession>
<protein>
    <submittedName>
        <fullName evidence="2">Uncharacterized protein</fullName>
    </submittedName>
</protein>
<comment type="caution">
    <text evidence="2">The sequence shown here is derived from an EMBL/GenBank/DDBJ whole genome shotgun (WGS) entry which is preliminary data.</text>
</comment>
<proteinExistence type="predicted"/>
<organism evidence="2 3">
    <name type="scientific">Ataeniobius toweri</name>
    <dbReference type="NCBI Taxonomy" id="208326"/>
    <lineage>
        <taxon>Eukaryota</taxon>
        <taxon>Metazoa</taxon>
        <taxon>Chordata</taxon>
        <taxon>Craniata</taxon>
        <taxon>Vertebrata</taxon>
        <taxon>Euteleostomi</taxon>
        <taxon>Actinopterygii</taxon>
        <taxon>Neopterygii</taxon>
        <taxon>Teleostei</taxon>
        <taxon>Neoteleostei</taxon>
        <taxon>Acanthomorphata</taxon>
        <taxon>Ovalentaria</taxon>
        <taxon>Atherinomorphae</taxon>
        <taxon>Cyprinodontiformes</taxon>
        <taxon>Goodeidae</taxon>
        <taxon>Ataeniobius</taxon>
    </lineage>
</organism>
<keyword evidence="3" id="KW-1185">Reference proteome</keyword>
<feature type="region of interest" description="Disordered" evidence="1">
    <location>
        <begin position="25"/>
        <end position="63"/>
    </location>
</feature>
<reference evidence="2 3" key="1">
    <citation type="submission" date="2021-07" db="EMBL/GenBank/DDBJ databases">
        <authorList>
            <person name="Palmer J.M."/>
        </authorList>
    </citation>
    <scope>NUCLEOTIDE SEQUENCE [LARGE SCALE GENOMIC DNA]</scope>
    <source>
        <strain evidence="2 3">AT_MEX2019</strain>
        <tissue evidence="2">Muscle</tissue>
    </source>
</reference>
<dbReference type="Proteomes" id="UP001345963">
    <property type="component" value="Unassembled WGS sequence"/>
</dbReference>
<name>A0ABU7CA10_9TELE</name>
<evidence type="ECO:0000313" key="2">
    <source>
        <dbReference type="EMBL" id="MED6259006.1"/>
    </source>
</evidence>
<feature type="compositionally biased region" description="Basic and acidic residues" evidence="1">
    <location>
        <begin position="49"/>
        <end position="63"/>
    </location>
</feature>
<dbReference type="EMBL" id="JAHUTI010081874">
    <property type="protein sequence ID" value="MED6259006.1"/>
    <property type="molecule type" value="Genomic_DNA"/>
</dbReference>
<evidence type="ECO:0000313" key="3">
    <source>
        <dbReference type="Proteomes" id="UP001345963"/>
    </source>
</evidence>
<evidence type="ECO:0000256" key="1">
    <source>
        <dbReference type="SAM" id="MobiDB-lite"/>
    </source>
</evidence>
<gene>
    <name evidence="2" type="ORF">ATANTOWER_015430</name>
</gene>